<feature type="domain" description="DUF1468" evidence="2">
    <location>
        <begin position="19"/>
        <end position="154"/>
    </location>
</feature>
<feature type="transmembrane region" description="Helical" evidence="1">
    <location>
        <begin position="133"/>
        <end position="160"/>
    </location>
</feature>
<dbReference type="EMBL" id="PXYK01000006">
    <property type="protein sequence ID" value="PSJ62590.1"/>
    <property type="molecule type" value="Genomic_DNA"/>
</dbReference>
<proteinExistence type="predicted"/>
<gene>
    <name evidence="3" type="ORF">C7I84_08290</name>
</gene>
<keyword evidence="1" id="KW-0812">Transmembrane</keyword>
<dbReference type="RefSeq" id="WP_106771691.1">
    <property type="nucleotide sequence ID" value="NZ_PXYK01000006.1"/>
</dbReference>
<evidence type="ECO:0000256" key="1">
    <source>
        <dbReference type="SAM" id="Phobius"/>
    </source>
</evidence>
<dbReference type="Pfam" id="PF07331">
    <property type="entry name" value="TctB"/>
    <property type="match status" value="1"/>
</dbReference>
<keyword evidence="4" id="KW-1185">Reference proteome</keyword>
<dbReference type="InterPro" id="IPR009936">
    <property type="entry name" value="DUF1468"/>
</dbReference>
<organism evidence="3 4">
    <name type="scientific">Kumtagia ephedrae</name>
    <dbReference type="NCBI Taxonomy" id="2116701"/>
    <lineage>
        <taxon>Bacteria</taxon>
        <taxon>Pseudomonadati</taxon>
        <taxon>Pseudomonadota</taxon>
        <taxon>Alphaproteobacteria</taxon>
        <taxon>Hyphomicrobiales</taxon>
        <taxon>Phyllobacteriaceae</taxon>
        <taxon>Kumtagia</taxon>
    </lineage>
</organism>
<accession>A0A2P7SJD7</accession>
<feature type="transmembrane region" description="Helical" evidence="1">
    <location>
        <begin position="53"/>
        <end position="71"/>
    </location>
</feature>
<dbReference type="AlphaFoldDB" id="A0A2P7SJD7"/>
<keyword evidence="1" id="KW-1133">Transmembrane helix</keyword>
<feature type="transmembrane region" description="Helical" evidence="1">
    <location>
        <begin position="12"/>
        <end position="32"/>
    </location>
</feature>
<name>A0A2P7SJD7_9HYPH</name>
<keyword evidence="1" id="KW-0472">Membrane</keyword>
<dbReference type="Proteomes" id="UP000241229">
    <property type="component" value="Unassembled WGS sequence"/>
</dbReference>
<evidence type="ECO:0000259" key="2">
    <source>
        <dbReference type="Pfam" id="PF07331"/>
    </source>
</evidence>
<sequence length="166" mass="17532">MSIEQPPARPPFALPEATIGVGLLLVAAVVLWQTAIMPVSPMYSKVGPTVFPYMTAFGLALFAVLLIIQAWRGGWQPDDEKEVAVDWRSTGFVAAGLLANVLLIKPLGFTFASTVLFVLVTHGFGSRKPLHNAAIGLVLSLAAYFGFAKALGVNIGAGVIERLLGA</sequence>
<dbReference type="OrthoDB" id="7347328at2"/>
<protein>
    <submittedName>
        <fullName evidence="3">Tripartite tricarboxylate transporter TctB family protein</fullName>
    </submittedName>
</protein>
<evidence type="ECO:0000313" key="3">
    <source>
        <dbReference type="EMBL" id="PSJ62590.1"/>
    </source>
</evidence>
<reference evidence="3 4" key="1">
    <citation type="submission" date="2018-03" db="EMBL/GenBank/DDBJ databases">
        <title>The draft genome of Mesorhizobium sp. 6GN-30.</title>
        <authorList>
            <person name="Liu L."/>
            <person name="Li L."/>
            <person name="Wang T."/>
            <person name="Zhang X."/>
            <person name="Liang L."/>
        </authorList>
    </citation>
    <scope>NUCLEOTIDE SEQUENCE [LARGE SCALE GENOMIC DNA]</scope>
    <source>
        <strain evidence="3 4">6GN30</strain>
    </source>
</reference>
<evidence type="ECO:0000313" key="4">
    <source>
        <dbReference type="Proteomes" id="UP000241229"/>
    </source>
</evidence>
<comment type="caution">
    <text evidence="3">The sequence shown here is derived from an EMBL/GenBank/DDBJ whole genome shotgun (WGS) entry which is preliminary data.</text>
</comment>
<feature type="transmembrane region" description="Helical" evidence="1">
    <location>
        <begin position="91"/>
        <end position="121"/>
    </location>
</feature>